<dbReference type="EMBL" id="SNXZ01000001">
    <property type="protein sequence ID" value="TDQ04925.1"/>
    <property type="molecule type" value="Genomic_DNA"/>
</dbReference>
<dbReference type="AlphaFoldDB" id="A0A4V3D096"/>
<evidence type="ECO:0000256" key="1">
    <source>
        <dbReference type="SAM" id="MobiDB-lite"/>
    </source>
</evidence>
<dbReference type="RefSeq" id="WP_133847761.1">
    <property type="nucleotide sequence ID" value="NZ_SNXZ01000001.1"/>
</dbReference>
<comment type="caution">
    <text evidence="2">The sequence shown here is derived from an EMBL/GenBank/DDBJ whole genome shotgun (WGS) entry which is preliminary data.</text>
</comment>
<feature type="region of interest" description="Disordered" evidence="1">
    <location>
        <begin position="90"/>
        <end position="109"/>
    </location>
</feature>
<evidence type="ECO:0000313" key="2">
    <source>
        <dbReference type="EMBL" id="TDQ04925.1"/>
    </source>
</evidence>
<sequence length="109" mass="11652">MAPEPTKVTPEQLGTLADELAGAGKALDDSLGMNSDPAMWIAADLYKEYFGPATQVAEVYAAMARKLPDYVHSASGKLNHGAEVFRTGATGFAERDDQHGRTMQQAAPR</sequence>
<protein>
    <recommendedName>
        <fullName evidence="4">Excreted virulence factor EspC (Type VII ESX diderm)</fullName>
    </recommendedName>
</protein>
<accession>A0A4V3D096</accession>
<evidence type="ECO:0008006" key="4">
    <source>
        <dbReference type="Google" id="ProtNLM"/>
    </source>
</evidence>
<organism evidence="2 3">
    <name type="scientific">Labedaea rhizosphaerae</name>
    <dbReference type="NCBI Taxonomy" id="598644"/>
    <lineage>
        <taxon>Bacteria</taxon>
        <taxon>Bacillati</taxon>
        <taxon>Actinomycetota</taxon>
        <taxon>Actinomycetes</taxon>
        <taxon>Pseudonocardiales</taxon>
        <taxon>Pseudonocardiaceae</taxon>
        <taxon>Labedaea</taxon>
    </lineage>
</organism>
<proteinExistence type="predicted"/>
<evidence type="ECO:0000313" key="3">
    <source>
        <dbReference type="Proteomes" id="UP000295444"/>
    </source>
</evidence>
<name>A0A4V3D096_LABRH</name>
<dbReference type="Proteomes" id="UP000295444">
    <property type="component" value="Unassembled WGS sequence"/>
</dbReference>
<gene>
    <name evidence="2" type="ORF">EV186_101886</name>
</gene>
<reference evidence="2 3" key="1">
    <citation type="submission" date="2019-03" db="EMBL/GenBank/DDBJ databases">
        <title>Genomic Encyclopedia of Type Strains, Phase IV (KMG-IV): sequencing the most valuable type-strain genomes for metagenomic binning, comparative biology and taxonomic classification.</title>
        <authorList>
            <person name="Goeker M."/>
        </authorList>
    </citation>
    <scope>NUCLEOTIDE SEQUENCE [LARGE SCALE GENOMIC DNA]</scope>
    <source>
        <strain evidence="2 3">DSM 45361</strain>
    </source>
</reference>
<keyword evidence="3" id="KW-1185">Reference proteome</keyword>